<evidence type="ECO:0000256" key="1">
    <source>
        <dbReference type="SAM" id="SignalP"/>
    </source>
</evidence>
<keyword evidence="3" id="KW-1185">Reference proteome</keyword>
<dbReference type="Proteomes" id="UP001158576">
    <property type="component" value="Chromosome PAR"/>
</dbReference>
<reference evidence="2 3" key="1">
    <citation type="submission" date="2021-04" db="EMBL/GenBank/DDBJ databases">
        <authorList>
            <person name="Bliznina A."/>
        </authorList>
    </citation>
    <scope>NUCLEOTIDE SEQUENCE [LARGE SCALE GENOMIC DNA]</scope>
</reference>
<organism evidence="2 3">
    <name type="scientific">Oikopleura dioica</name>
    <name type="common">Tunicate</name>
    <dbReference type="NCBI Taxonomy" id="34765"/>
    <lineage>
        <taxon>Eukaryota</taxon>
        <taxon>Metazoa</taxon>
        <taxon>Chordata</taxon>
        <taxon>Tunicata</taxon>
        <taxon>Appendicularia</taxon>
        <taxon>Copelata</taxon>
        <taxon>Oikopleuridae</taxon>
        <taxon>Oikopleura</taxon>
    </lineage>
</organism>
<name>A0ABN7RNW3_OIKDI</name>
<proteinExistence type="predicted"/>
<sequence>MRFSSILFIGLAFASSFRDALLSNAIDDAANHDLLKRSFGFQSYRSRYDQLMDKLASAANDENLLEILGGLNN</sequence>
<keyword evidence="1" id="KW-0732">Signal</keyword>
<evidence type="ECO:0000313" key="2">
    <source>
        <dbReference type="EMBL" id="CAG5079244.1"/>
    </source>
</evidence>
<feature type="chain" id="PRO_5047355963" evidence="1">
    <location>
        <begin position="17"/>
        <end position="73"/>
    </location>
</feature>
<feature type="signal peptide" evidence="1">
    <location>
        <begin position="1"/>
        <end position="16"/>
    </location>
</feature>
<evidence type="ECO:0000313" key="3">
    <source>
        <dbReference type="Proteomes" id="UP001158576"/>
    </source>
</evidence>
<protein>
    <submittedName>
        <fullName evidence="2">Oidioi.mRNA.OKI2018_I69.PAR.g9206.t1.cds</fullName>
    </submittedName>
</protein>
<accession>A0ABN7RNW3</accession>
<gene>
    <name evidence="2" type="ORF">OKIOD_LOCUS764</name>
</gene>
<dbReference type="EMBL" id="OU015568">
    <property type="protein sequence ID" value="CAG5079244.1"/>
    <property type="molecule type" value="Genomic_DNA"/>
</dbReference>